<protein>
    <submittedName>
        <fullName evidence="1">N-formylglutamate amidohydrolase</fullName>
    </submittedName>
</protein>
<sequence>MYHPYPPELLSADDPGAVTIELPQATSPYLILCDHAGQAIPKRLGDLGLAAGEIDRHIGWDIGALGLSRRLACQIEATLIHQHYSRLVIDCNRTPGSFSSIPLVSELTTIPGNHHLSAAEIGAREQEIFQPYHQAIEQTLLARREHGKPSAVIALHSFTPVFKGEARPWQVGLLFNRHPQFALILAELLREEGDLQVGINEPYAMTDATDYTLPIHAERHGLPYVGIEIRQDLISDSEGQAAWAERFARLLPLLWQRWEREFGVDGGGQER</sequence>
<comment type="caution">
    <text evidence="1">The sequence shown here is derived from an EMBL/GenBank/DDBJ whole genome shotgun (WGS) entry which is preliminary data.</text>
</comment>
<gene>
    <name evidence="1" type="ORF">ACFFJ3_05375</name>
</gene>
<dbReference type="Pfam" id="PF05013">
    <property type="entry name" value="FGase"/>
    <property type="match status" value="1"/>
</dbReference>
<evidence type="ECO:0000313" key="1">
    <source>
        <dbReference type="EMBL" id="MFC0225937.1"/>
    </source>
</evidence>
<dbReference type="InterPro" id="IPR011227">
    <property type="entry name" value="UCP029730"/>
</dbReference>
<evidence type="ECO:0000313" key="2">
    <source>
        <dbReference type="Proteomes" id="UP001589792"/>
    </source>
</evidence>
<dbReference type="RefSeq" id="WP_380673593.1">
    <property type="nucleotide sequence ID" value="NZ_CP173186.1"/>
</dbReference>
<proteinExistence type="predicted"/>
<dbReference type="Proteomes" id="UP001589792">
    <property type="component" value="Unassembled WGS sequence"/>
</dbReference>
<accession>A0ABV6EAA6</accession>
<dbReference type="EMBL" id="JBHLXG010000003">
    <property type="protein sequence ID" value="MFC0225937.1"/>
    <property type="molecule type" value="Genomic_DNA"/>
</dbReference>
<dbReference type="Gene3D" id="3.40.630.40">
    <property type="entry name" value="Zn-dependent exopeptidases"/>
    <property type="match status" value="1"/>
</dbReference>
<dbReference type="PIRSF" id="PIRSF029730">
    <property type="entry name" value="UCP029730"/>
    <property type="match status" value="1"/>
</dbReference>
<name>A0ABV6EAA6_9GAMM</name>
<reference evidence="1 2" key="1">
    <citation type="submission" date="2024-09" db="EMBL/GenBank/DDBJ databases">
        <authorList>
            <person name="Sun Q."/>
            <person name="Mori K."/>
        </authorList>
    </citation>
    <scope>NUCLEOTIDE SEQUENCE [LARGE SCALE GENOMIC DNA]</scope>
    <source>
        <strain evidence="1 2">CCM 8626</strain>
    </source>
</reference>
<keyword evidence="2" id="KW-1185">Reference proteome</keyword>
<dbReference type="InterPro" id="IPR007709">
    <property type="entry name" value="N-FG_amidohydro"/>
</dbReference>
<organism evidence="1 2">
    <name type="scientific">Serratia aquatilis</name>
    <dbReference type="NCBI Taxonomy" id="1737515"/>
    <lineage>
        <taxon>Bacteria</taxon>
        <taxon>Pseudomonadati</taxon>
        <taxon>Pseudomonadota</taxon>
        <taxon>Gammaproteobacteria</taxon>
        <taxon>Enterobacterales</taxon>
        <taxon>Yersiniaceae</taxon>
        <taxon>Serratia</taxon>
    </lineage>
</organism>
<dbReference type="SUPFAM" id="SSF53187">
    <property type="entry name" value="Zn-dependent exopeptidases"/>
    <property type="match status" value="1"/>
</dbReference>